<protein>
    <submittedName>
        <fullName evidence="2">Uncharacterized protein</fullName>
    </submittedName>
</protein>
<name>A0ABQ9IHD3_9NEOP</name>
<sequence>MPAGLRTTVLLRLLPESQGHRFAARSRRPNRSELRASARGIVFWDISHPSLFNVFYQVVMASSGHTTLCESEIDRFEDGVTSDENDEVINDDIVSDTNNDDSEDEYLPSDED</sequence>
<comment type="caution">
    <text evidence="2">The sequence shown here is derived from an EMBL/GenBank/DDBJ whole genome shotgun (WGS) entry which is preliminary data.</text>
</comment>
<reference evidence="2 3" key="1">
    <citation type="submission" date="2023-02" db="EMBL/GenBank/DDBJ databases">
        <title>LHISI_Scaffold_Assembly.</title>
        <authorList>
            <person name="Stuart O.P."/>
            <person name="Cleave R."/>
            <person name="Magrath M.J.L."/>
            <person name="Mikheyev A.S."/>
        </authorList>
    </citation>
    <scope>NUCLEOTIDE SEQUENCE [LARGE SCALE GENOMIC DNA]</scope>
    <source>
        <strain evidence="2">Daus_M_001</strain>
        <tissue evidence="2">Leg muscle</tissue>
    </source>
</reference>
<feature type="compositionally biased region" description="Acidic residues" evidence="1">
    <location>
        <begin position="80"/>
        <end position="112"/>
    </location>
</feature>
<dbReference type="EMBL" id="JARBHB010000001">
    <property type="protein sequence ID" value="KAJ8895761.1"/>
    <property type="molecule type" value="Genomic_DNA"/>
</dbReference>
<feature type="region of interest" description="Disordered" evidence="1">
    <location>
        <begin position="77"/>
        <end position="112"/>
    </location>
</feature>
<accession>A0ABQ9IHD3</accession>
<evidence type="ECO:0000256" key="1">
    <source>
        <dbReference type="SAM" id="MobiDB-lite"/>
    </source>
</evidence>
<proteinExistence type="predicted"/>
<keyword evidence="3" id="KW-1185">Reference proteome</keyword>
<dbReference type="Proteomes" id="UP001159363">
    <property type="component" value="Chromosome 1"/>
</dbReference>
<evidence type="ECO:0000313" key="2">
    <source>
        <dbReference type="EMBL" id="KAJ8895761.1"/>
    </source>
</evidence>
<organism evidence="2 3">
    <name type="scientific">Dryococelus australis</name>
    <dbReference type="NCBI Taxonomy" id="614101"/>
    <lineage>
        <taxon>Eukaryota</taxon>
        <taxon>Metazoa</taxon>
        <taxon>Ecdysozoa</taxon>
        <taxon>Arthropoda</taxon>
        <taxon>Hexapoda</taxon>
        <taxon>Insecta</taxon>
        <taxon>Pterygota</taxon>
        <taxon>Neoptera</taxon>
        <taxon>Polyneoptera</taxon>
        <taxon>Phasmatodea</taxon>
        <taxon>Verophasmatodea</taxon>
        <taxon>Anareolatae</taxon>
        <taxon>Phasmatidae</taxon>
        <taxon>Eurycanthinae</taxon>
        <taxon>Dryococelus</taxon>
    </lineage>
</organism>
<gene>
    <name evidence="2" type="ORF">PR048_001099</name>
</gene>
<evidence type="ECO:0000313" key="3">
    <source>
        <dbReference type="Proteomes" id="UP001159363"/>
    </source>
</evidence>